<dbReference type="PANTHER" id="PTHR24256">
    <property type="entry name" value="TRYPTASE-RELATED"/>
    <property type="match status" value="1"/>
</dbReference>
<sequence>MDKTKVERSQEHIFFGKKEREQGRASNPQSQNHRDDSHLRPYFICGGSILSKWTVLTAAHCYCKSDTYPNYPPTKVRAGFLRWSKPWVGQTRQSKTVIVHPNYTENTYEHDLAIVVLETPFALGGPTPKAIRLPNPTRKVRPRDRLIVMGWGAKVVGAYDSNLESDELRKVELTVILPNQCGIEDPGYQFCAEGTLRKSGHCQGDSGGPLVSFSDTDTLLGVVSYEMTRYCAHGPGIYTHIPNSLYLDFIKKEGFKKGAPKPAELFTDPRPG</sequence>
<dbReference type="OrthoDB" id="10002959at2759"/>
<reference evidence="4" key="1">
    <citation type="submission" date="2020-11" db="EMBL/GenBank/DDBJ databases">
        <authorList>
            <person name="Tran Van P."/>
        </authorList>
    </citation>
    <scope>NUCLEOTIDE SEQUENCE</scope>
</reference>
<feature type="region of interest" description="Disordered" evidence="3">
    <location>
        <begin position="1"/>
        <end position="37"/>
    </location>
</feature>
<gene>
    <name evidence="4" type="ORF">CTOB1V02_LOCUS12734</name>
</gene>
<dbReference type="InterPro" id="IPR043504">
    <property type="entry name" value="Peptidase_S1_PA_chymotrypsin"/>
</dbReference>
<protein>
    <submittedName>
        <fullName evidence="4">Uncharacterized protein</fullName>
    </submittedName>
</protein>
<dbReference type="InterPro" id="IPR009003">
    <property type="entry name" value="Peptidase_S1_PA"/>
</dbReference>
<dbReference type="SMART" id="SM00020">
    <property type="entry name" value="Tryp_SPc"/>
    <property type="match status" value="1"/>
</dbReference>
<accession>A0A7R8WTM8</accession>
<dbReference type="InterPro" id="IPR001254">
    <property type="entry name" value="Trypsin_dom"/>
</dbReference>
<comment type="similarity">
    <text evidence="2">Belongs to the peptidase S1 family. CLIP subfamily.</text>
</comment>
<keyword evidence="1" id="KW-1015">Disulfide bond</keyword>
<dbReference type="PROSITE" id="PS00135">
    <property type="entry name" value="TRYPSIN_SER"/>
    <property type="match status" value="1"/>
</dbReference>
<dbReference type="Pfam" id="PF00089">
    <property type="entry name" value="Trypsin"/>
    <property type="match status" value="1"/>
</dbReference>
<evidence type="ECO:0000313" key="4">
    <source>
        <dbReference type="EMBL" id="CAD7234918.1"/>
    </source>
</evidence>
<dbReference type="PRINTS" id="PR00722">
    <property type="entry name" value="CHYMOTRYPSIN"/>
</dbReference>
<dbReference type="PROSITE" id="PS00134">
    <property type="entry name" value="TRYPSIN_HIS"/>
    <property type="match status" value="1"/>
</dbReference>
<dbReference type="CDD" id="cd00190">
    <property type="entry name" value="Tryp_SPc"/>
    <property type="match status" value="1"/>
</dbReference>
<dbReference type="SUPFAM" id="SSF50494">
    <property type="entry name" value="Trypsin-like serine proteases"/>
    <property type="match status" value="1"/>
</dbReference>
<dbReference type="EMBL" id="OB670449">
    <property type="protein sequence ID" value="CAD7234918.1"/>
    <property type="molecule type" value="Genomic_DNA"/>
</dbReference>
<dbReference type="GO" id="GO:0004252">
    <property type="term" value="F:serine-type endopeptidase activity"/>
    <property type="evidence" value="ECO:0007669"/>
    <property type="project" value="InterPro"/>
</dbReference>
<name>A0A7R8WTM8_9CRUS</name>
<dbReference type="InterPro" id="IPR001314">
    <property type="entry name" value="Peptidase_S1A"/>
</dbReference>
<dbReference type="InterPro" id="IPR051487">
    <property type="entry name" value="Ser/Thr_Proteases_Immune/Dev"/>
</dbReference>
<feature type="compositionally biased region" description="Basic and acidic residues" evidence="3">
    <location>
        <begin position="1"/>
        <end position="23"/>
    </location>
</feature>
<dbReference type="GO" id="GO:0006508">
    <property type="term" value="P:proteolysis"/>
    <property type="evidence" value="ECO:0007669"/>
    <property type="project" value="InterPro"/>
</dbReference>
<organism evidence="4">
    <name type="scientific">Cyprideis torosa</name>
    <dbReference type="NCBI Taxonomy" id="163714"/>
    <lineage>
        <taxon>Eukaryota</taxon>
        <taxon>Metazoa</taxon>
        <taxon>Ecdysozoa</taxon>
        <taxon>Arthropoda</taxon>
        <taxon>Crustacea</taxon>
        <taxon>Oligostraca</taxon>
        <taxon>Ostracoda</taxon>
        <taxon>Podocopa</taxon>
        <taxon>Podocopida</taxon>
        <taxon>Cytherocopina</taxon>
        <taxon>Cytheroidea</taxon>
        <taxon>Cytherideidae</taxon>
        <taxon>Cyprideis</taxon>
    </lineage>
</organism>
<dbReference type="AlphaFoldDB" id="A0A7R8WTM8"/>
<evidence type="ECO:0000256" key="1">
    <source>
        <dbReference type="ARBA" id="ARBA00023157"/>
    </source>
</evidence>
<dbReference type="Gene3D" id="2.40.10.10">
    <property type="entry name" value="Trypsin-like serine proteases"/>
    <property type="match status" value="1"/>
</dbReference>
<dbReference type="PROSITE" id="PS50240">
    <property type="entry name" value="TRYPSIN_DOM"/>
    <property type="match status" value="1"/>
</dbReference>
<evidence type="ECO:0000256" key="3">
    <source>
        <dbReference type="SAM" id="MobiDB-lite"/>
    </source>
</evidence>
<dbReference type="InterPro" id="IPR033116">
    <property type="entry name" value="TRYPSIN_SER"/>
</dbReference>
<dbReference type="InterPro" id="IPR018114">
    <property type="entry name" value="TRYPSIN_HIS"/>
</dbReference>
<proteinExistence type="inferred from homology"/>
<evidence type="ECO:0000256" key="2">
    <source>
        <dbReference type="ARBA" id="ARBA00024195"/>
    </source>
</evidence>